<accession>A0ABQ4BG54</accession>
<dbReference type="Proteomes" id="UP000624709">
    <property type="component" value="Unassembled WGS sequence"/>
</dbReference>
<dbReference type="InterPro" id="IPR027417">
    <property type="entry name" value="P-loop_NTPase"/>
</dbReference>
<dbReference type="SUPFAM" id="SSF50494">
    <property type="entry name" value="Trypsin-like serine proteases"/>
    <property type="match status" value="1"/>
</dbReference>
<evidence type="ECO:0000313" key="2">
    <source>
        <dbReference type="EMBL" id="GIE69582.1"/>
    </source>
</evidence>
<dbReference type="SUPFAM" id="SSF52540">
    <property type="entry name" value="P-loop containing nucleoside triphosphate hydrolases"/>
    <property type="match status" value="1"/>
</dbReference>
<reference evidence="2 3" key="1">
    <citation type="submission" date="2021-01" db="EMBL/GenBank/DDBJ databases">
        <title>Whole genome shotgun sequence of Actinoplanes palleronii NBRC 14916.</title>
        <authorList>
            <person name="Komaki H."/>
            <person name="Tamura T."/>
        </authorList>
    </citation>
    <scope>NUCLEOTIDE SEQUENCE [LARGE SCALE GENOMIC DNA]</scope>
    <source>
        <strain evidence="2 3">NBRC 14916</strain>
    </source>
</reference>
<protein>
    <recommendedName>
        <fullName evidence="1">Novel STAND NTPase 1 domain-containing protein</fullName>
    </recommendedName>
</protein>
<dbReference type="SUPFAM" id="SSF82171">
    <property type="entry name" value="DPP6 N-terminal domain-like"/>
    <property type="match status" value="1"/>
</dbReference>
<proteinExistence type="predicted"/>
<dbReference type="InterPro" id="IPR015943">
    <property type="entry name" value="WD40/YVTN_repeat-like_dom_sf"/>
</dbReference>
<organism evidence="2 3">
    <name type="scientific">Actinoplanes palleronii</name>
    <dbReference type="NCBI Taxonomy" id="113570"/>
    <lineage>
        <taxon>Bacteria</taxon>
        <taxon>Bacillati</taxon>
        <taxon>Actinomycetota</taxon>
        <taxon>Actinomycetes</taxon>
        <taxon>Micromonosporales</taxon>
        <taxon>Micromonosporaceae</taxon>
        <taxon>Actinoplanes</taxon>
    </lineage>
</organism>
<dbReference type="EMBL" id="BOMS01000089">
    <property type="protein sequence ID" value="GIE69582.1"/>
    <property type="molecule type" value="Genomic_DNA"/>
</dbReference>
<sequence length="1374" mass="146276">MPPVTRLLREPSQVAVVRVLRERDGVPVGAAVLVGARHVVTAGHNVSFALGREPRDGDPVRIDFPLVAPGEERVARVRFFAPERPQLTGDLAGLVLDSEPPAGVRPAPVLRTVPPAGTTFRLFGVPENREAGFWLETTCQGVTAGGLIQLGVDPRSRMGVVSGYSGGPLWAPAHRAAFGIVLSSEQGLGWQTAYALPFSEIHRMWPELAEACRPPQPYRGLHCFDEADREWFFGRDRETALLTARVRANPVTLVLAGPGVGKSSLVRAGLVPTLKDQNHLVSYVDAGAPALSSAARLADALLPLTGGSGPEAAARLAGLLGEDGLGHVLSALPAPLVVIIDQLEELLVQDPATARELLALLLPHTADRPAGGGYRMRVLACVRHDYLPMATTHLPAPLVEQPFVLAPLGPEQLATAIRRPAELSGYVRFAPETVARIVADATAATDGVPGQLLPLIELTAGELWQRATDSPIGPDDYFRLGGVARILTRIGDEALRRLGTDLRRIAPRLLTRLVRVGDDALQDTRATVPVEDLPPGYWPVAQRLAGERLITVSERDGQLSVRLAHDALLIHWQRLRDWIAADRAFRRWHAELESALRHWIAGRAKDALLSGVMLRAARGWLHERPGDLSAVEQEFIRASLAHEQRQRRVRRTVATGAAGAVLLLVTAVTVLFPVARDRTADGLQRAAAQIGRTDEATRTILELAAARARGRTDTIRPVLDDLLDNAGTTALLPVTGPVAQLAVAGDLVLIADTAGRLTGWRIGPDGPRRVVDETGVTALAAAGTLVATGDRTGQITVRAAADWAVVRRLTGPASTDSESTAVHALAFDGPRHRLAAVADRSRAVRVVDLSSGTTWNRALRGGVPFPIEHLGFSPGGWVVAGLTDGDGLSDGFEPLLWKPGTTTVRAMRPAASPDHVVFGTPTLLAHFQDNSQQLLDPVTRRRYPAVVQGRCGRLTAAVSGRRVLCVDNVTGEQVGTGFPTMHRIFLFDGARQLAEAPGRPDADGPYAVGDLIAAAGDGVVRVIRPPARPPGSTAEISFARFRPDGTLLALHDDNVLELLNPDGSARAAVTVDQTGTPGDRGTAEMAPDGSFVALLARPGTAATFEVSRYELPGLRRTGTAVVTAEVDPGEPRSALTVLGDGRIVVRSNDDLLIYPARLGSAPPRHLTLSSAAGRSESGTTVLAARPASSQVAVVAPDGSGFQLLDVDRGTTGPAWGPMSGGETRNVVFPSPDRAVVIGEGGTDEVDLGRNVLDRDPPAAPAEATGAVGQFTSRPLSSDDADSVAGWPRVLADWGLSPDLDRLWPADGSARVPGEARHVLLTHDRKRFAVVRHGAVEVYPTDVDLWRQQLCAMTTSHQDRARERLGPVPWLVDPC</sequence>
<dbReference type="InterPro" id="IPR009003">
    <property type="entry name" value="Peptidase_S1_PA"/>
</dbReference>
<feature type="domain" description="Novel STAND NTPase 1" evidence="1">
    <location>
        <begin position="217"/>
        <end position="603"/>
    </location>
</feature>
<evidence type="ECO:0000259" key="1">
    <source>
        <dbReference type="Pfam" id="PF20703"/>
    </source>
</evidence>
<dbReference type="InterPro" id="IPR049052">
    <property type="entry name" value="nSTAND1"/>
</dbReference>
<dbReference type="Pfam" id="PF20703">
    <property type="entry name" value="nSTAND1"/>
    <property type="match status" value="1"/>
</dbReference>
<keyword evidence="3" id="KW-1185">Reference proteome</keyword>
<dbReference type="Gene3D" id="2.130.10.10">
    <property type="entry name" value="YVTN repeat-like/Quinoprotein amine dehydrogenase"/>
    <property type="match status" value="1"/>
</dbReference>
<evidence type="ECO:0000313" key="3">
    <source>
        <dbReference type="Proteomes" id="UP000624709"/>
    </source>
</evidence>
<comment type="caution">
    <text evidence="2">The sequence shown here is derived from an EMBL/GenBank/DDBJ whole genome shotgun (WGS) entry which is preliminary data.</text>
</comment>
<name>A0ABQ4BG54_9ACTN</name>
<gene>
    <name evidence="2" type="ORF">Apa02nite_056900</name>
</gene>